<evidence type="ECO:0000313" key="6">
    <source>
        <dbReference type="Proteomes" id="UP000250140"/>
    </source>
</evidence>
<evidence type="ECO:0000256" key="1">
    <source>
        <dbReference type="ARBA" id="ARBA00022723"/>
    </source>
</evidence>
<protein>
    <submittedName>
        <fullName evidence="5">Arginase/deacetylase</fullName>
    </submittedName>
</protein>
<keyword evidence="3" id="KW-0464">Manganese</keyword>
<evidence type="ECO:0000256" key="3">
    <source>
        <dbReference type="ARBA" id="ARBA00023211"/>
    </source>
</evidence>
<dbReference type="OrthoDB" id="9992747at2759"/>
<dbReference type="GO" id="GO:0005829">
    <property type="term" value="C:cytosol"/>
    <property type="evidence" value="ECO:0007669"/>
    <property type="project" value="TreeGrafter"/>
</dbReference>
<evidence type="ECO:0000313" key="5">
    <source>
        <dbReference type="EMBL" id="OCL06076.1"/>
    </source>
</evidence>
<dbReference type="GO" id="GO:0004053">
    <property type="term" value="F:arginase activity"/>
    <property type="evidence" value="ECO:0007669"/>
    <property type="project" value="TreeGrafter"/>
</dbReference>
<sequence length="317" mass="35209">MSEFDIRIYCIPSEAGTHFAGQSKAPDAFLYKAKFGLKLASIGCKVVSTVPKFFPHETAQWVPAEKINGVRNEQNAFNVLKFTHTFLTAPYLIEPRFPIFLGGDCSITPAVFSSFTRWHQGKRAGLLYMDGDADLTLPSQTTAEGSSGILDSMVMSHLTRRKGGLKSMEIFSQPDGSSLVNPENTVLFGFDPLQPATEHWVYLLENGFKAFTRPSVQADPIGCATKALQWLESRVDVIMLHFDVDVIDSGMFPLANYPHYAGLEFEQAMSAINVFLKSRKVMGLVITEVNPNNDPNGWMVEKLVDSLVQSFKNRKNA</sequence>
<dbReference type="AlphaFoldDB" id="A0A8E2EWB1"/>
<keyword evidence="1" id="KW-0479">Metal-binding</keyword>
<name>A0A8E2EWB1_9PEZI</name>
<dbReference type="InterPro" id="IPR006035">
    <property type="entry name" value="Ureohydrolase"/>
</dbReference>
<proteinExistence type="inferred from homology"/>
<evidence type="ECO:0000256" key="2">
    <source>
        <dbReference type="ARBA" id="ARBA00022801"/>
    </source>
</evidence>
<dbReference type="PROSITE" id="PS51409">
    <property type="entry name" value="ARGINASE_2"/>
    <property type="match status" value="1"/>
</dbReference>
<dbReference type="SUPFAM" id="SSF52768">
    <property type="entry name" value="Arginase/deacetylase"/>
    <property type="match status" value="1"/>
</dbReference>
<dbReference type="EMBL" id="KV750139">
    <property type="protein sequence ID" value="OCL06076.1"/>
    <property type="molecule type" value="Genomic_DNA"/>
</dbReference>
<evidence type="ECO:0000256" key="4">
    <source>
        <dbReference type="PROSITE-ProRule" id="PRU00742"/>
    </source>
</evidence>
<dbReference type="Gene3D" id="3.40.800.10">
    <property type="entry name" value="Ureohydrolase domain"/>
    <property type="match status" value="1"/>
</dbReference>
<dbReference type="GO" id="GO:0030145">
    <property type="term" value="F:manganese ion binding"/>
    <property type="evidence" value="ECO:0007669"/>
    <property type="project" value="TreeGrafter"/>
</dbReference>
<reference evidence="5 6" key="1">
    <citation type="journal article" date="2016" name="Nat. Commun.">
        <title>Ectomycorrhizal ecology is imprinted in the genome of the dominant symbiotic fungus Cenococcum geophilum.</title>
        <authorList>
            <consortium name="DOE Joint Genome Institute"/>
            <person name="Peter M."/>
            <person name="Kohler A."/>
            <person name="Ohm R.A."/>
            <person name="Kuo A."/>
            <person name="Krutzmann J."/>
            <person name="Morin E."/>
            <person name="Arend M."/>
            <person name="Barry K.W."/>
            <person name="Binder M."/>
            <person name="Choi C."/>
            <person name="Clum A."/>
            <person name="Copeland A."/>
            <person name="Grisel N."/>
            <person name="Haridas S."/>
            <person name="Kipfer T."/>
            <person name="LaButti K."/>
            <person name="Lindquist E."/>
            <person name="Lipzen A."/>
            <person name="Maire R."/>
            <person name="Meier B."/>
            <person name="Mihaltcheva S."/>
            <person name="Molinier V."/>
            <person name="Murat C."/>
            <person name="Poggeler S."/>
            <person name="Quandt C.A."/>
            <person name="Sperisen C."/>
            <person name="Tritt A."/>
            <person name="Tisserant E."/>
            <person name="Crous P.W."/>
            <person name="Henrissat B."/>
            <person name="Nehls U."/>
            <person name="Egli S."/>
            <person name="Spatafora J.W."/>
            <person name="Grigoriev I.V."/>
            <person name="Martin F.M."/>
        </authorList>
    </citation>
    <scope>NUCLEOTIDE SEQUENCE [LARGE SCALE GENOMIC DNA]</scope>
    <source>
        <strain evidence="5 6">CBS 207.34</strain>
    </source>
</reference>
<keyword evidence="6" id="KW-1185">Reference proteome</keyword>
<dbReference type="PANTHER" id="PTHR43782:SF3">
    <property type="entry name" value="ARGINASE"/>
    <property type="match status" value="1"/>
</dbReference>
<accession>A0A8E2EWB1</accession>
<dbReference type="InterPro" id="IPR023696">
    <property type="entry name" value="Ureohydrolase_dom_sf"/>
</dbReference>
<gene>
    <name evidence="5" type="ORF">AOQ84DRAFT_343845</name>
</gene>
<dbReference type="Pfam" id="PF00491">
    <property type="entry name" value="Arginase"/>
    <property type="match status" value="1"/>
</dbReference>
<dbReference type="Proteomes" id="UP000250140">
    <property type="component" value="Unassembled WGS sequence"/>
</dbReference>
<dbReference type="GO" id="GO:0005634">
    <property type="term" value="C:nucleus"/>
    <property type="evidence" value="ECO:0007669"/>
    <property type="project" value="TreeGrafter"/>
</dbReference>
<keyword evidence="2" id="KW-0378">Hydrolase</keyword>
<dbReference type="PANTHER" id="PTHR43782">
    <property type="entry name" value="ARGINASE"/>
    <property type="match status" value="1"/>
</dbReference>
<comment type="similarity">
    <text evidence="4">Belongs to the arginase family.</text>
</comment>
<organism evidence="5 6">
    <name type="scientific">Glonium stellatum</name>
    <dbReference type="NCBI Taxonomy" id="574774"/>
    <lineage>
        <taxon>Eukaryota</taxon>
        <taxon>Fungi</taxon>
        <taxon>Dikarya</taxon>
        <taxon>Ascomycota</taxon>
        <taxon>Pezizomycotina</taxon>
        <taxon>Dothideomycetes</taxon>
        <taxon>Pleosporomycetidae</taxon>
        <taxon>Gloniales</taxon>
        <taxon>Gloniaceae</taxon>
        <taxon>Glonium</taxon>
    </lineage>
</organism>
<dbReference type="PRINTS" id="PR00116">
    <property type="entry name" value="ARGINASE"/>
</dbReference>